<organism evidence="3 4">
    <name type="scientific">Iamia majanohamensis</name>
    <dbReference type="NCBI Taxonomy" id="467976"/>
    <lineage>
        <taxon>Bacteria</taxon>
        <taxon>Bacillati</taxon>
        <taxon>Actinomycetota</taxon>
        <taxon>Acidimicrobiia</taxon>
        <taxon>Acidimicrobiales</taxon>
        <taxon>Iamiaceae</taxon>
        <taxon>Iamia</taxon>
    </lineage>
</organism>
<evidence type="ECO:0000313" key="4">
    <source>
        <dbReference type="Proteomes" id="UP001216390"/>
    </source>
</evidence>
<feature type="domain" description="DUF4214" evidence="2">
    <location>
        <begin position="122"/>
        <end position="186"/>
    </location>
</feature>
<feature type="chain" id="PRO_5041937199" evidence="1">
    <location>
        <begin position="29"/>
        <end position="595"/>
    </location>
</feature>
<dbReference type="Pfam" id="PF13946">
    <property type="entry name" value="DUF4214"/>
    <property type="match status" value="1"/>
</dbReference>
<dbReference type="InterPro" id="IPR038255">
    <property type="entry name" value="PBS_linker_sf"/>
</dbReference>
<dbReference type="Gene3D" id="2.120.10.30">
    <property type="entry name" value="TolB, C-terminal domain"/>
    <property type="match status" value="1"/>
</dbReference>
<feature type="signal peptide" evidence="1">
    <location>
        <begin position="1"/>
        <end position="28"/>
    </location>
</feature>
<sequence>MVLGVRRVLVALTLVVAGVGVAAGAALAGAQAPSDGERFVDAAAQDLLGRPATPEERARWVAEVDGGGSRVAVAQEMTHSPEHASLVVTTLYRRALLREPDAAGLAFWTDRLAAGRATATLASQLYGSAEAFSKAGSDPATFVDATYRKLLGRPSDPAGRAYWAARIAAGESRTVLARSLYLSSESNGLRTVLVYLDLLRRPALVAERPYWADRLTRTDDLDLEALVAGSSEYLSRARDPGSLSRVALTARFDGSGAPTISGDGRYVAFTSRDGRLVPGGDRPHTDVFTLDRQVGRYAAVTRGDADSVAPDLSADGSTLVFSSAATNLVALDTNGRADVFAVPTAGGAVRRLVAGNGDSTDPSVSGDGRVVAFTSTASDLVPGADATAHVHVATRGAGGGVTSIQRVGGDGPSQEPRLAAGGGALVFTSSATDLAPGTTPGTTNALWASLPLAGGDVVALTTEGAVGILGRSEPGISADGTVVGFTVASDELGPELLLSRAHTARIEDGAVVDRRPLPPAELATEVVIGDDGDSAAVTTVRQVSGRPYVVGEYHRPLDAAAVDVDGDGDLSADGRTLVATARGPVSTSHVALRTS</sequence>
<dbReference type="Proteomes" id="UP001216390">
    <property type="component" value="Chromosome"/>
</dbReference>
<keyword evidence="1" id="KW-0732">Signal</keyword>
<name>A0AAE9Y8X5_9ACTN</name>
<dbReference type="EMBL" id="CP116942">
    <property type="protein sequence ID" value="WCO69245.1"/>
    <property type="molecule type" value="Genomic_DNA"/>
</dbReference>
<dbReference type="Pfam" id="PF07676">
    <property type="entry name" value="PD40"/>
    <property type="match status" value="3"/>
</dbReference>
<accession>A0AAE9Y8X5</accession>
<protein>
    <submittedName>
        <fullName evidence="3">DUF4214 domain-containing protein</fullName>
    </submittedName>
</protein>
<proteinExistence type="predicted"/>
<reference evidence="3" key="1">
    <citation type="submission" date="2023-01" db="EMBL/GenBank/DDBJ databases">
        <title>The diversity of Class Acidimicrobiia in South China Sea sediment environments and the proposal of Iamia marina sp. nov., a novel species of the genus Iamia.</title>
        <authorList>
            <person name="He Y."/>
            <person name="Tian X."/>
        </authorList>
    </citation>
    <scope>NUCLEOTIDE SEQUENCE</scope>
    <source>
        <strain evidence="3">DSM 19957</strain>
    </source>
</reference>
<dbReference type="InterPro" id="IPR011659">
    <property type="entry name" value="WD40"/>
</dbReference>
<gene>
    <name evidence="3" type="ORF">PO878_13015</name>
</gene>
<dbReference type="RefSeq" id="WP_272738758.1">
    <property type="nucleotide sequence ID" value="NZ_CP116942.1"/>
</dbReference>
<dbReference type="InterPro" id="IPR011042">
    <property type="entry name" value="6-blade_b-propeller_TolB-like"/>
</dbReference>
<evidence type="ECO:0000259" key="2">
    <source>
        <dbReference type="Pfam" id="PF13946"/>
    </source>
</evidence>
<evidence type="ECO:0000256" key="1">
    <source>
        <dbReference type="SAM" id="SignalP"/>
    </source>
</evidence>
<dbReference type="SUPFAM" id="SSF82171">
    <property type="entry name" value="DPP6 N-terminal domain-like"/>
    <property type="match status" value="1"/>
</dbReference>
<dbReference type="KEGG" id="ima:PO878_13015"/>
<dbReference type="AlphaFoldDB" id="A0AAE9Y8X5"/>
<dbReference type="Gene3D" id="1.10.3130.20">
    <property type="entry name" value="Phycobilisome linker domain"/>
    <property type="match status" value="1"/>
</dbReference>
<evidence type="ECO:0000313" key="3">
    <source>
        <dbReference type="EMBL" id="WCO69245.1"/>
    </source>
</evidence>
<keyword evidence="4" id="KW-1185">Reference proteome</keyword>
<dbReference type="InterPro" id="IPR025282">
    <property type="entry name" value="DUF4214"/>
</dbReference>